<keyword evidence="2" id="KW-1185">Reference proteome</keyword>
<protein>
    <submittedName>
        <fullName evidence="1">Uncharacterized protein</fullName>
    </submittedName>
</protein>
<name>A0AC60NT89_IXOPE</name>
<dbReference type="EMBL" id="JABSTQ010011533">
    <property type="protein sequence ID" value="KAG0410335.1"/>
    <property type="molecule type" value="Genomic_DNA"/>
</dbReference>
<comment type="caution">
    <text evidence="1">The sequence shown here is derived from an EMBL/GenBank/DDBJ whole genome shotgun (WGS) entry which is preliminary data.</text>
</comment>
<gene>
    <name evidence="1" type="ORF">HPB47_012547</name>
</gene>
<evidence type="ECO:0000313" key="2">
    <source>
        <dbReference type="Proteomes" id="UP000805193"/>
    </source>
</evidence>
<proteinExistence type="predicted"/>
<accession>A0AC60NT89</accession>
<dbReference type="Proteomes" id="UP000805193">
    <property type="component" value="Unassembled WGS sequence"/>
</dbReference>
<reference evidence="1 2" key="1">
    <citation type="journal article" date="2020" name="Cell">
        <title>Large-Scale Comparative Analyses of Tick Genomes Elucidate Their Genetic Diversity and Vector Capacities.</title>
        <authorList>
            <consortium name="Tick Genome and Microbiome Consortium (TIGMIC)"/>
            <person name="Jia N."/>
            <person name="Wang J."/>
            <person name="Shi W."/>
            <person name="Du L."/>
            <person name="Sun Y."/>
            <person name="Zhan W."/>
            <person name="Jiang J.F."/>
            <person name="Wang Q."/>
            <person name="Zhang B."/>
            <person name="Ji P."/>
            <person name="Bell-Sakyi L."/>
            <person name="Cui X.M."/>
            <person name="Yuan T.T."/>
            <person name="Jiang B.G."/>
            <person name="Yang W.F."/>
            <person name="Lam T.T."/>
            <person name="Chang Q.C."/>
            <person name="Ding S.J."/>
            <person name="Wang X.J."/>
            <person name="Zhu J.G."/>
            <person name="Ruan X.D."/>
            <person name="Zhao L."/>
            <person name="Wei J.T."/>
            <person name="Ye R.Z."/>
            <person name="Que T.C."/>
            <person name="Du C.H."/>
            <person name="Zhou Y.H."/>
            <person name="Cheng J.X."/>
            <person name="Dai P.F."/>
            <person name="Guo W.B."/>
            <person name="Han X.H."/>
            <person name="Huang E.J."/>
            <person name="Li L.F."/>
            <person name="Wei W."/>
            <person name="Gao Y.C."/>
            <person name="Liu J.Z."/>
            <person name="Shao H.Z."/>
            <person name="Wang X."/>
            <person name="Wang C.C."/>
            <person name="Yang T.C."/>
            <person name="Huo Q.B."/>
            <person name="Li W."/>
            <person name="Chen H.Y."/>
            <person name="Chen S.E."/>
            <person name="Zhou L.G."/>
            <person name="Ni X.B."/>
            <person name="Tian J.H."/>
            <person name="Sheng Y."/>
            <person name="Liu T."/>
            <person name="Pan Y.S."/>
            <person name="Xia L.Y."/>
            <person name="Li J."/>
            <person name="Zhao F."/>
            <person name="Cao W.C."/>
        </authorList>
    </citation>
    <scope>NUCLEOTIDE SEQUENCE [LARGE SCALE GENOMIC DNA]</scope>
    <source>
        <strain evidence="1">Iper-2018</strain>
    </source>
</reference>
<organism evidence="1 2">
    <name type="scientific">Ixodes persulcatus</name>
    <name type="common">Taiga tick</name>
    <dbReference type="NCBI Taxonomy" id="34615"/>
    <lineage>
        <taxon>Eukaryota</taxon>
        <taxon>Metazoa</taxon>
        <taxon>Ecdysozoa</taxon>
        <taxon>Arthropoda</taxon>
        <taxon>Chelicerata</taxon>
        <taxon>Arachnida</taxon>
        <taxon>Acari</taxon>
        <taxon>Parasitiformes</taxon>
        <taxon>Ixodida</taxon>
        <taxon>Ixodoidea</taxon>
        <taxon>Ixodidae</taxon>
        <taxon>Ixodinae</taxon>
        <taxon>Ixodes</taxon>
    </lineage>
</organism>
<sequence length="1041" mass="111455">MRGRRGDLQCTRSFTLILEALDHNNQSQPHTDHVIERLAYSGLVLPSAEWHTLRHPGVRAQLAYRVRVTCAANYYGPSCWSLCKPRDDRFGHYRCSPEGRKVCRPGWTGSTCESPVCRRGCHPVHGYCDRPGQCLCRPGWKSELCDHCQPYPGCRHGYCNNTPWQCICDVNWGGILCDQDLNYCGTHEPCFNGATCEHTIGQDKYLCRCRQGFFGRNCELGQGQAQRPCLASPCLNGGTCSERNSTFECSCLPGWTGNRCQKNVNECSSSPCLHGGTCLDLVAGYRCLCQPGWRGSSCETPDDAQVSPAKHSGAPDRETPSPCAACPKGSRCVLGPRSQEVCQPASDGCAARPCEHGGDCVPLPGGRFRCICPVGFGGVRCQVDDDPCNPNPCGHGASCFNLGQSDYYCHCADGFEGKNCTRPRPCARPPCSGEDSCSALGDAPLAPDAASLCGPHGRCLPRTQGFGCLCDPGYTGRYCHENINDCATRPCVNGGTCVDGLNSYRCLCPDGWEGPHCSNRDSHCDSSTCLNGGTCEDLGDAFVCHCPENYQGHTCQIAKGSSCESNPCQNGATCVNRGHSFSCICREGFEGRLCQQNVDDCRGQPCHNGGRCIDGVNWFRCECASGFAGPDCRINVDECASSPCAVGSTCQDAIGDYFCSCPPGRTGKRCNVVLVTPSTYTPCEWKGTVYPEGSRWQLDCTLCSCTSGSVTCSPGPCPESGCDPVGSTGQCPLGQTCLARAPEACFVNPCPTGGPRGDCSDVANASHAAKPSQCLPNSADPSNNCAKMTLLFDRRTMTPGTTVESLCNGVRQLSSRPSILILCAQRMADPDSIEVTLSMPGHASASTYAAVSESARRLADLISRKLTNSTALASVIEVKVETSFVGLDQRTTGRSYLLAATVSLVGLALLCLLGALAAWCLRSPGALCPPRPPTAVPSVSAKVDHAAQEPDRANNQNEENVRRYCNPIREPTELCELDPRNKAHLFKALPLDTSKNTNHLAEVTNKQCQKDALLATRPSTAGPKALLESSDDKLDAVVVLV</sequence>
<evidence type="ECO:0000313" key="1">
    <source>
        <dbReference type="EMBL" id="KAG0410335.1"/>
    </source>
</evidence>